<sequence length="168" mass="17919">MEPSSGIKTWQWVVTVIVIIVLIIIGIMVFGNDKASDQDDLGTDIDTTDTTASIEANRVVLGDQFPGNVVFLSSVQLANGGWVVIHKDNAGIPGEIIGSMYFNKGINTGKITLTKPTTEGGIYYAMLHSDDGDKVFDDTKDLPLKDSKGNTIMKLFRATAAVGAGLKG</sequence>
<accession>A0A1G2MZ71</accession>
<keyword evidence="1" id="KW-0812">Transmembrane</keyword>
<organism evidence="3 4">
    <name type="scientific">Candidatus Taylorbacteria bacterium RIFCSPHIGHO2_12_FULL_45_16</name>
    <dbReference type="NCBI Taxonomy" id="1802315"/>
    <lineage>
        <taxon>Bacteria</taxon>
        <taxon>Candidatus Tayloriibacteriota</taxon>
    </lineage>
</organism>
<keyword evidence="1" id="KW-1133">Transmembrane helix</keyword>
<dbReference type="AlphaFoldDB" id="A0A1G2MZ71"/>
<reference evidence="3 4" key="1">
    <citation type="journal article" date="2016" name="Nat. Commun.">
        <title>Thousands of microbial genomes shed light on interconnected biogeochemical processes in an aquifer system.</title>
        <authorList>
            <person name="Anantharaman K."/>
            <person name="Brown C.T."/>
            <person name="Hug L.A."/>
            <person name="Sharon I."/>
            <person name="Castelle C.J."/>
            <person name="Probst A.J."/>
            <person name="Thomas B.C."/>
            <person name="Singh A."/>
            <person name="Wilkins M.J."/>
            <person name="Karaoz U."/>
            <person name="Brodie E.L."/>
            <person name="Williams K.H."/>
            <person name="Hubbard S.S."/>
            <person name="Banfield J.F."/>
        </authorList>
    </citation>
    <scope>NUCLEOTIDE SEQUENCE [LARGE SCALE GENOMIC DNA]</scope>
</reference>
<dbReference type="Proteomes" id="UP000178089">
    <property type="component" value="Unassembled WGS sequence"/>
</dbReference>
<evidence type="ECO:0000256" key="1">
    <source>
        <dbReference type="SAM" id="Phobius"/>
    </source>
</evidence>
<evidence type="ECO:0000313" key="3">
    <source>
        <dbReference type="EMBL" id="OHA29255.1"/>
    </source>
</evidence>
<dbReference type="STRING" id="1802315.A3F51_01420"/>
<feature type="domain" description="DUF7282" evidence="2">
    <location>
        <begin position="64"/>
        <end position="154"/>
    </location>
</feature>
<gene>
    <name evidence="3" type="ORF">A3F51_01420</name>
</gene>
<proteinExistence type="predicted"/>
<comment type="caution">
    <text evidence="3">The sequence shown here is derived from an EMBL/GenBank/DDBJ whole genome shotgun (WGS) entry which is preliminary data.</text>
</comment>
<dbReference type="InterPro" id="IPR055706">
    <property type="entry name" value="Slg1/2_DUF7282"/>
</dbReference>
<protein>
    <recommendedName>
        <fullName evidence="2">DUF7282 domain-containing protein</fullName>
    </recommendedName>
</protein>
<feature type="transmembrane region" description="Helical" evidence="1">
    <location>
        <begin position="12"/>
        <end position="31"/>
    </location>
</feature>
<evidence type="ECO:0000259" key="2">
    <source>
        <dbReference type="Pfam" id="PF23951"/>
    </source>
</evidence>
<name>A0A1G2MZ71_9BACT</name>
<dbReference type="Pfam" id="PF23951">
    <property type="entry name" value="DUF7282"/>
    <property type="match status" value="1"/>
</dbReference>
<dbReference type="EMBL" id="MHRT01000005">
    <property type="protein sequence ID" value="OHA29255.1"/>
    <property type="molecule type" value="Genomic_DNA"/>
</dbReference>
<evidence type="ECO:0000313" key="4">
    <source>
        <dbReference type="Proteomes" id="UP000178089"/>
    </source>
</evidence>
<keyword evidence="1" id="KW-0472">Membrane</keyword>